<gene>
    <name evidence="8" type="primary">MED18</name>
    <name evidence="9" type="ORF">LY90DRAFT_676300</name>
</gene>
<accession>A0A1Y2AFY8</accession>
<evidence type="ECO:0000256" key="5">
    <source>
        <dbReference type="ARBA" id="ARBA00023163"/>
    </source>
</evidence>
<dbReference type="STRING" id="1754190.A0A1Y2AFY8"/>
<dbReference type="GO" id="GO:0006369">
    <property type="term" value="P:termination of RNA polymerase II transcription"/>
    <property type="evidence" value="ECO:0007669"/>
    <property type="project" value="TreeGrafter"/>
</dbReference>
<dbReference type="GO" id="GO:0006357">
    <property type="term" value="P:regulation of transcription by RNA polymerase II"/>
    <property type="evidence" value="ECO:0007669"/>
    <property type="project" value="InterPro"/>
</dbReference>
<comment type="similarity">
    <text evidence="2 8">Belongs to the Mediator complex subunit 18 family.</text>
</comment>
<evidence type="ECO:0000256" key="6">
    <source>
        <dbReference type="ARBA" id="ARBA00023242"/>
    </source>
</evidence>
<evidence type="ECO:0000256" key="8">
    <source>
        <dbReference type="RuleBase" id="RU364150"/>
    </source>
</evidence>
<dbReference type="AlphaFoldDB" id="A0A1Y2AFY8"/>
<evidence type="ECO:0000256" key="7">
    <source>
        <dbReference type="ARBA" id="ARBA00032012"/>
    </source>
</evidence>
<dbReference type="GO" id="GO:0003712">
    <property type="term" value="F:transcription coregulator activity"/>
    <property type="evidence" value="ECO:0007669"/>
    <property type="project" value="InterPro"/>
</dbReference>
<name>A0A1Y2AFY8_9FUNG</name>
<dbReference type="Gene3D" id="2.40.320.10">
    <property type="entry name" value="Hypothetical Protein Pfu-838710-001"/>
    <property type="match status" value="1"/>
</dbReference>
<keyword evidence="4 8" id="KW-0805">Transcription regulation</keyword>
<dbReference type="GO" id="GO:0016592">
    <property type="term" value="C:mediator complex"/>
    <property type="evidence" value="ECO:0007669"/>
    <property type="project" value="InterPro"/>
</dbReference>
<evidence type="ECO:0000256" key="1">
    <source>
        <dbReference type="ARBA" id="ARBA00004123"/>
    </source>
</evidence>
<evidence type="ECO:0000313" key="10">
    <source>
        <dbReference type="Proteomes" id="UP000193920"/>
    </source>
</evidence>
<dbReference type="Pfam" id="PF09637">
    <property type="entry name" value="Med18"/>
    <property type="match status" value="1"/>
</dbReference>
<dbReference type="InterPro" id="IPR019095">
    <property type="entry name" value="Mediator_Med18"/>
</dbReference>
<keyword evidence="5 8" id="KW-0804">Transcription</keyword>
<dbReference type="OrthoDB" id="5348092at2759"/>
<keyword evidence="8" id="KW-0010">Activator</keyword>
<dbReference type="PANTHER" id="PTHR13321:SF2">
    <property type="entry name" value="MEDIATOR OF RNA POLYMERASE II TRANSCRIPTION SUBUNIT 18"/>
    <property type="match status" value="1"/>
</dbReference>
<dbReference type="Proteomes" id="UP000193920">
    <property type="component" value="Unassembled WGS sequence"/>
</dbReference>
<sequence length="243" mass="28065">MLNSTNVNLNRGQNLKSNKNDTEILKASLFGYIKSSELPKLFDRILGLSENINGYSGKQNYAEHVISFIPSVETPIGPDRNNDVIIKINCNLLDENYNYKPTSAKDKEWTINMIGNPDSRITNCIVIPIRKIKTNGDIFEFLKALGYKFYFEYLQRGFIFGCKNIRIKVVQTYQIEKQYDLSTAKHLKHTKSIWLVEAYSTYTKDNVKIVTDELITFASYLKGIVDLSVIDHHYLQQRINYVT</sequence>
<evidence type="ECO:0000256" key="3">
    <source>
        <dbReference type="ARBA" id="ARBA00019612"/>
    </source>
</evidence>
<evidence type="ECO:0000313" key="9">
    <source>
        <dbReference type="EMBL" id="ORY21416.1"/>
    </source>
</evidence>
<comment type="subcellular location">
    <subcellularLocation>
        <location evidence="1 8">Nucleus</location>
    </subcellularLocation>
</comment>
<dbReference type="PANTHER" id="PTHR13321">
    <property type="entry name" value="MEDIATOR OF RNA POLYMERASE II TRANSCRIPTION, SUBUNIT 18"/>
    <property type="match status" value="1"/>
</dbReference>
<keyword evidence="10" id="KW-1185">Reference proteome</keyword>
<dbReference type="GO" id="GO:0070847">
    <property type="term" value="C:core mediator complex"/>
    <property type="evidence" value="ECO:0007669"/>
    <property type="project" value="TreeGrafter"/>
</dbReference>
<comment type="caution">
    <text evidence="9">The sequence shown here is derived from an EMBL/GenBank/DDBJ whole genome shotgun (WGS) entry which is preliminary data.</text>
</comment>
<comment type="function">
    <text evidence="8">Component of the Mediator complex, a coactivator involved in the regulated transcription of nearly all RNA polymerase II-dependent genes. Mediator functions as a bridge to convey information from gene-specific regulatory proteins to the basal RNA polymerase II transcription machinery. Mediator is recruited to promoters by direct interactions with regulatory proteins and serves as a scaffold for the assembly of a functional preinitiation complex with RNA polymerase II and the general transcription factors.</text>
</comment>
<dbReference type="EMBL" id="MCOG01000266">
    <property type="protein sequence ID" value="ORY21416.1"/>
    <property type="molecule type" value="Genomic_DNA"/>
</dbReference>
<proteinExistence type="inferred from homology"/>
<keyword evidence="6 8" id="KW-0539">Nucleus</keyword>
<comment type="subunit">
    <text evidence="8">Component of the Mediator complex.</text>
</comment>
<reference evidence="9 10" key="1">
    <citation type="submission" date="2016-08" db="EMBL/GenBank/DDBJ databases">
        <title>A Parts List for Fungal Cellulosomes Revealed by Comparative Genomics.</title>
        <authorList>
            <consortium name="DOE Joint Genome Institute"/>
            <person name="Haitjema C.H."/>
            <person name="Gilmore S.P."/>
            <person name="Henske J.K."/>
            <person name="Solomon K.V."/>
            <person name="De Groot R."/>
            <person name="Kuo A."/>
            <person name="Mondo S.J."/>
            <person name="Salamov A.A."/>
            <person name="Labutti K."/>
            <person name="Zhao Z."/>
            <person name="Chiniquy J."/>
            <person name="Barry K."/>
            <person name="Brewer H.M."/>
            <person name="Purvine S.O."/>
            <person name="Wright A.T."/>
            <person name="Boxma B."/>
            <person name="Van Alen T."/>
            <person name="Hackstein J.H."/>
            <person name="Baker S.E."/>
            <person name="Grigoriev I.V."/>
            <person name="O'Malley M.A."/>
        </authorList>
    </citation>
    <scope>NUCLEOTIDE SEQUENCE [LARGE SCALE GENOMIC DNA]</scope>
    <source>
        <strain evidence="9 10">G1</strain>
    </source>
</reference>
<evidence type="ECO:0000256" key="2">
    <source>
        <dbReference type="ARBA" id="ARBA00009814"/>
    </source>
</evidence>
<organism evidence="9 10">
    <name type="scientific">Neocallimastix californiae</name>
    <dbReference type="NCBI Taxonomy" id="1754190"/>
    <lineage>
        <taxon>Eukaryota</taxon>
        <taxon>Fungi</taxon>
        <taxon>Fungi incertae sedis</taxon>
        <taxon>Chytridiomycota</taxon>
        <taxon>Chytridiomycota incertae sedis</taxon>
        <taxon>Neocallimastigomycetes</taxon>
        <taxon>Neocallimastigales</taxon>
        <taxon>Neocallimastigaceae</taxon>
        <taxon>Neocallimastix</taxon>
    </lineage>
</organism>
<protein>
    <recommendedName>
        <fullName evidence="3 8">Mediator of RNA polymerase II transcription subunit 18</fullName>
    </recommendedName>
    <alternativeName>
        <fullName evidence="7 8">Mediator complex subunit 18</fullName>
    </alternativeName>
</protein>
<evidence type="ECO:0000256" key="4">
    <source>
        <dbReference type="ARBA" id="ARBA00023015"/>
    </source>
</evidence>